<dbReference type="InterPro" id="IPR011004">
    <property type="entry name" value="Trimer_LpxA-like_sf"/>
</dbReference>
<dbReference type="Pfam" id="PF00132">
    <property type="entry name" value="Hexapep"/>
    <property type="match status" value="2"/>
</dbReference>
<dbReference type="UniPathway" id="UPA00359">
    <property type="reaction ID" value="UER00477"/>
</dbReference>
<keyword evidence="5 6" id="KW-0012">Acyltransferase</keyword>
<dbReference type="CDD" id="cd03351">
    <property type="entry name" value="LbH_UDP-GlcNAc_AT"/>
    <property type="match status" value="1"/>
</dbReference>
<dbReference type="GO" id="GO:0005737">
    <property type="term" value="C:cytoplasm"/>
    <property type="evidence" value="ECO:0007669"/>
    <property type="project" value="UniProtKB-SubCell"/>
</dbReference>
<reference evidence="8" key="1">
    <citation type="journal article" date="2020" name="mSystems">
        <title>Genome- and Community-Level Interaction Insights into Carbon Utilization and Element Cycling Functions of Hydrothermarchaeota in Hydrothermal Sediment.</title>
        <authorList>
            <person name="Zhou Z."/>
            <person name="Liu Y."/>
            <person name="Xu W."/>
            <person name="Pan J."/>
            <person name="Luo Z.H."/>
            <person name="Li M."/>
        </authorList>
    </citation>
    <scope>NUCLEOTIDE SEQUENCE [LARGE SCALE GENOMIC DNA]</scope>
    <source>
        <strain evidence="8">HyVt-237</strain>
    </source>
</reference>
<keyword evidence="6" id="KW-0963">Cytoplasm</keyword>
<dbReference type="Gene3D" id="1.20.1180.10">
    <property type="entry name" value="Udp N-acetylglucosamine O-acyltransferase, C-terminal domain"/>
    <property type="match status" value="1"/>
</dbReference>
<dbReference type="GO" id="GO:0008780">
    <property type="term" value="F:acyl-[acyl-carrier-protein]-UDP-N-acetylglucosamine O-acyltransferase activity"/>
    <property type="evidence" value="ECO:0007669"/>
    <property type="project" value="UniProtKB-UniRule"/>
</dbReference>
<comment type="subcellular location">
    <subcellularLocation>
        <location evidence="6">Cytoplasm</location>
    </subcellularLocation>
</comment>
<comment type="subunit">
    <text evidence="6">Homotrimer.</text>
</comment>
<dbReference type="Gene3D" id="2.160.10.10">
    <property type="entry name" value="Hexapeptide repeat proteins"/>
    <property type="match status" value="1"/>
</dbReference>
<evidence type="ECO:0000256" key="3">
    <source>
        <dbReference type="ARBA" id="ARBA00022679"/>
    </source>
</evidence>
<dbReference type="Proteomes" id="UP000885931">
    <property type="component" value="Unassembled WGS sequence"/>
</dbReference>
<comment type="pathway">
    <text evidence="6">Glycolipid biosynthesis; lipid IV(A) biosynthesis; lipid IV(A) from (3R)-3-hydroxytetradecanoyl-[acyl-carrier-protein] and UDP-N-acetyl-alpha-D-glucosamine: step 1/6.</text>
</comment>
<accession>A0A7C1B412</accession>
<dbReference type="Pfam" id="PF13720">
    <property type="entry name" value="Acetyltransf_11"/>
    <property type="match status" value="1"/>
</dbReference>
<dbReference type="NCBIfam" id="NF003657">
    <property type="entry name" value="PRK05289.1"/>
    <property type="match status" value="1"/>
</dbReference>
<keyword evidence="6" id="KW-0677">Repeat</keyword>
<sequence length="266" mass="29247">MTKIHPSAYVSSKAVIEDEVEVGPYSYIGDGVIIKRGAVISSSVRIVGDTEIGEGTKIGHGSAIGLPPQDLSFKGERSRLVIGKDNRIREFVTIHRATGEGEETRIGDRNFIMDYVHIAHNCRIGSDVVLVNMAQLAGYVEVMNYAYISGLVAFHQYVRVGEHAFIGGFSRVTQDVPPYLMALGIPLRVIGVNVVGLRRRGFPSDVIMTLRKAYKLIYRSGLNLSQALDRIREELPITEELKNLLGFIETSKRGITLKSGEGEDDG</sequence>
<dbReference type="GO" id="GO:0009245">
    <property type="term" value="P:lipid A biosynthetic process"/>
    <property type="evidence" value="ECO:0007669"/>
    <property type="project" value="UniProtKB-UniRule"/>
</dbReference>
<comment type="catalytic activity">
    <reaction evidence="6">
        <text>a (3R)-hydroxyacyl-[ACP] + UDP-N-acetyl-alpha-D-glucosamine = a UDP-3-O-[(3R)-3-hydroxyacyl]-N-acetyl-alpha-D-glucosamine + holo-[ACP]</text>
        <dbReference type="Rhea" id="RHEA:67812"/>
        <dbReference type="Rhea" id="RHEA-COMP:9685"/>
        <dbReference type="Rhea" id="RHEA-COMP:9945"/>
        <dbReference type="ChEBI" id="CHEBI:57705"/>
        <dbReference type="ChEBI" id="CHEBI:64479"/>
        <dbReference type="ChEBI" id="CHEBI:78827"/>
        <dbReference type="ChEBI" id="CHEBI:173225"/>
        <dbReference type="EC" id="2.3.1.129"/>
    </reaction>
</comment>
<dbReference type="InterPro" id="IPR029098">
    <property type="entry name" value="Acetyltransf_C"/>
</dbReference>
<evidence type="ECO:0000259" key="7">
    <source>
        <dbReference type="Pfam" id="PF13720"/>
    </source>
</evidence>
<evidence type="ECO:0000256" key="4">
    <source>
        <dbReference type="ARBA" id="ARBA00023098"/>
    </source>
</evidence>
<keyword evidence="2 6" id="KW-0441">Lipid A biosynthesis</keyword>
<dbReference type="HAMAP" id="MF_00387">
    <property type="entry name" value="LpxA"/>
    <property type="match status" value="1"/>
</dbReference>
<dbReference type="PANTHER" id="PTHR43480">
    <property type="entry name" value="ACYL-[ACYL-CARRIER-PROTEIN]--UDP-N-ACETYLGLUCOSAMINE O-ACYLTRANSFERASE"/>
    <property type="match status" value="1"/>
</dbReference>
<evidence type="ECO:0000313" key="8">
    <source>
        <dbReference type="EMBL" id="HDM90439.1"/>
    </source>
</evidence>
<keyword evidence="3 6" id="KW-0808">Transferase</keyword>
<evidence type="ECO:0000256" key="5">
    <source>
        <dbReference type="ARBA" id="ARBA00023315"/>
    </source>
</evidence>
<name>A0A7C1B412_UNCW3</name>
<comment type="function">
    <text evidence="6">Involved in the biosynthesis of lipid A, a phosphorylated glycolipid that anchors the lipopolysaccharide to the outer membrane of the cell.</text>
</comment>
<feature type="domain" description="UDP N-acetylglucosamine O-acyltransferase C-terminal" evidence="7">
    <location>
        <begin position="175"/>
        <end position="255"/>
    </location>
</feature>
<evidence type="ECO:0000256" key="2">
    <source>
        <dbReference type="ARBA" id="ARBA00022556"/>
    </source>
</evidence>
<dbReference type="NCBIfam" id="TIGR01852">
    <property type="entry name" value="lipid_A_lpxA"/>
    <property type="match status" value="1"/>
</dbReference>
<proteinExistence type="inferred from homology"/>
<dbReference type="PIRSF" id="PIRSF000456">
    <property type="entry name" value="UDP-GlcNAc_acltr"/>
    <property type="match status" value="1"/>
</dbReference>
<gene>
    <name evidence="6" type="primary">lpxA</name>
    <name evidence="8" type="ORF">ENG67_04440</name>
</gene>
<dbReference type="PANTHER" id="PTHR43480:SF1">
    <property type="entry name" value="ACYL-[ACYL-CARRIER-PROTEIN]--UDP-N-ACETYLGLUCOSAMINE O-ACYLTRANSFERASE, MITOCHONDRIAL-RELATED"/>
    <property type="match status" value="1"/>
</dbReference>
<dbReference type="EMBL" id="DRBW01000173">
    <property type="protein sequence ID" value="HDM90439.1"/>
    <property type="molecule type" value="Genomic_DNA"/>
</dbReference>
<dbReference type="InterPro" id="IPR001451">
    <property type="entry name" value="Hexapep"/>
</dbReference>
<comment type="caution">
    <text evidence="8">The sequence shown here is derived from an EMBL/GenBank/DDBJ whole genome shotgun (WGS) entry which is preliminary data.</text>
</comment>
<evidence type="ECO:0000256" key="6">
    <source>
        <dbReference type="HAMAP-Rule" id="MF_00387"/>
    </source>
</evidence>
<dbReference type="EC" id="2.3.1.129" evidence="6"/>
<keyword evidence="4 6" id="KW-0443">Lipid metabolism</keyword>
<keyword evidence="1 6" id="KW-0444">Lipid biosynthesis</keyword>
<organism evidence="8">
    <name type="scientific">candidate division WOR-3 bacterium</name>
    <dbReference type="NCBI Taxonomy" id="2052148"/>
    <lineage>
        <taxon>Bacteria</taxon>
        <taxon>Bacteria division WOR-3</taxon>
    </lineage>
</organism>
<dbReference type="GO" id="GO:0016020">
    <property type="term" value="C:membrane"/>
    <property type="evidence" value="ECO:0007669"/>
    <property type="project" value="GOC"/>
</dbReference>
<dbReference type="InterPro" id="IPR037157">
    <property type="entry name" value="Acetyltransf_C_sf"/>
</dbReference>
<dbReference type="InterPro" id="IPR010137">
    <property type="entry name" value="Lipid_A_LpxA"/>
</dbReference>
<comment type="similarity">
    <text evidence="6">Belongs to the transferase hexapeptide repeat family. LpxA subfamily.</text>
</comment>
<dbReference type="AlphaFoldDB" id="A0A7C1B412"/>
<dbReference type="SUPFAM" id="SSF51161">
    <property type="entry name" value="Trimeric LpxA-like enzymes"/>
    <property type="match status" value="1"/>
</dbReference>
<evidence type="ECO:0000256" key="1">
    <source>
        <dbReference type="ARBA" id="ARBA00022516"/>
    </source>
</evidence>
<protein>
    <recommendedName>
        <fullName evidence="6">Acyl-[acyl-carrier-protein]--UDP-N-acetylglucosamine O-acyltransferase</fullName>
        <shortName evidence="6">UDP-N-acetylglucosamine acyltransferase</shortName>
        <ecNumber evidence="6">2.3.1.129</ecNumber>
    </recommendedName>
</protein>